<feature type="non-terminal residue" evidence="2">
    <location>
        <position position="77"/>
    </location>
</feature>
<name>A0AAW3YXL3_9GAMM</name>
<dbReference type="PANTHER" id="PTHR45527:SF14">
    <property type="entry name" value="PLIPASTATIN SYNTHASE SUBUNIT B"/>
    <property type="match status" value="1"/>
</dbReference>
<dbReference type="EMBL" id="JACXBF010000253">
    <property type="protein sequence ID" value="MBD2801063.1"/>
    <property type="molecule type" value="Genomic_DNA"/>
</dbReference>
<comment type="caution">
    <text evidence="2">The sequence shown here is derived from an EMBL/GenBank/DDBJ whole genome shotgun (WGS) entry which is preliminary data.</text>
</comment>
<dbReference type="GO" id="GO:0043041">
    <property type="term" value="P:amino acid activation for nonribosomal peptide biosynthetic process"/>
    <property type="evidence" value="ECO:0007669"/>
    <property type="project" value="TreeGrafter"/>
</dbReference>
<dbReference type="SUPFAM" id="SSF56801">
    <property type="entry name" value="Acetyl-CoA synthetase-like"/>
    <property type="match status" value="1"/>
</dbReference>
<proteinExistence type="predicted"/>
<dbReference type="InterPro" id="IPR000873">
    <property type="entry name" value="AMP-dep_synth/lig_dom"/>
</dbReference>
<feature type="non-terminal residue" evidence="2">
    <location>
        <position position="1"/>
    </location>
</feature>
<dbReference type="Proteomes" id="UP001193920">
    <property type="component" value="Unassembled WGS sequence"/>
</dbReference>
<evidence type="ECO:0000313" key="2">
    <source>
        <dbReference type="EMBL" id="MBD2801063.1"/>
    </source>
</evidence>
<feature type="domain" description="AMP-dependent synthetase/ligase" evidence="1">
    <location>
        <begin position="1"/>
        <end position="67"/>
    </location>
</feature>
<dbReference type="RefSeq" id="WP_323869053.1">
    <property type="nucleotide sequence ID" value="NZ_JACXBF010000253.1"/>
</dbReference>
<dbReference type="Pfam" id="PF00501">
    <property type="entry name" value="AMP-binding"/>
    <property type="match status" value="1"/>
</dbReference>
<protein>
    <submittedName>
        <fullName evidence="2">AMP-binding protein</fullName>
    </submittedName>
</protein>
<organism evidence="2">
    <name type="scientific">Xenorhabdus szentirmaii</name>
    <dbReference type="NCBI Taxonomy" id="290112"/>
    <lineage>
        <taxon>Bacteria</taxon>
        <taxon>Pseudomonadati</taxon>
        <taxon>Pseudomonadota</taxon>
        <taxon>Gammaproteobacteria</taxon>
        <taxon>Enterobacterales</taxon>
        <taxon>Morganellaceae</taxon>
        <taxon>Xenorhabdus</taxon>
    </lineage>
</organism>
<dbReference type="AlphaFoldDB" id="A0AAW3YXL3"/>
<reference evidence="2" key="2">
    <citation type="journal article" date="2024" name="Toxins">
        <title>Genome Sequence Analysis of Native Xenorhabdus Strains Isolated from Entomopathogenic Nematodes in Argentina.</title>
        <authorList>
            <person name="Palma L."/>
            <person name="Frizzo L."/>
            <person name="Kaiser S."/>
            <person name="Berry C."/>
            <person name="Caballero P."/>
            <person name="Bode H.B."/>
            <person name="Del Valle E.E."/>
        </authorList>
    </citation>
    <scope>NUCLEOTIDE SEQUENCE</scope>
    <source>
        <strain evidence="2">M</strain>
    </source>
</reference>
<dbReference type="GO" id="GO:0044550">
    <property type="term" value="P:secondary metabolite biosynthetic process"/>
    <property type="evidence" value="ECO:0007669"/>
    <property type="project" value="TreeGrafter"/>
</dbReference>
<reference evidence="2" key="1">
    <citation type="submission" date="2020-09" db="EMBL/GenBank/DDBJ databases">
        <authorList>
            <person name="Palma L."/>
            <person name="Caballero P."/>
            <person name="Berry C."/>
            <person name="Del Valle E."/>
        </authorList>
    </citation>
    <scope>NUCLEOTIDE SEQUENCE</scope>
    <source>
        <strain evidence="2">M</strain>
    </source>
</reference>
<dbReference type="GO" id="GO:0031177">
    <property type="term" value="F:phosphopantetheine binding"/>
    <property type="evidence" value="ECO:0007669"/>
    <property type="project" value="TreeGrafter"/>
</dbReference>
<dbReference type="GO" id="GO:0005829">
    <property type="term" value="C:cytosol"/>
    <property type="evidence" value="ECO:0007669"/>
    <property type="project" value="TreeGrafter"/>
</dbReference>
<dbReference type="PANTHER" id="PTHR45527">
    <property type="entry name" value="NONRIBOSOMAL PEPTIDE SYNTHETASE"/>
    <property type="match status" value="1"/>
</dbReference>
<evidence type="ECO:0000259" key="1">
    <source>
        <dbReference type="Pfam" id="PF00501"/>
    </source>
</evidence>
<accession>A0AAW3YXL3</accession>
<dbReference type="Gene3D" id="3.40.50.980">
    <property type="match status" value="1"/>
</dbReference>
<gene>
    <name evidence="2" type="ORF">ID854_11515</name>
</gene>
<sequence length="77" mass="7977">ICVERSLEMVVGLLGILKAGAAYLPLDPAYPAERLAYMLSDAAPVALLTQSALAETLDSHLPTVVLDARSPSALDGA</sequence>